<dbReference type="Proteomes" id="UP000232638">
    <property type="component" value="Chromosome"/>
</dbReference>
<protein>
    <submittedName>
        <fullName evidence="2">Uncharacterized protein</fullName>
    </submittedName>
</protein>
<feature type="region of interest" description="Disordered" evidence="1">
    <location>
        <begin position="41"/>
        <end position="64"/>
    </location>
</feature>
<keyword evidence="3" id="KW-1185">Reference proteome</keyword>
<evidence type="ECO:0000313" key="3">
    <source>
        <dbReference type="Proteomes" id="UP000232638"/>
    </source>
</evidence>
<evidence type="ECO:0000256" key="1">
    <source>
        <dbReference type="SAM" id="MobiDB-lite"/>
    </source>
</evidence>
<name>A0A2K8U5Q1_9GAMM</name>
<dbReference type="EMBL" id="CP020370">
    <property type="protein sequence ID" value="AUB80916.1"/>
    <property type="molecule type" value="Genomic_DNA"/>
</dbReference>
<proteinExistence type="predicted"/>
<reference evidence="2 3" key="1">
    <citation type="submission" date="2017-03" db="EMBL/GenBank/DDBJ databases">
        <title>Complete genome sequence of Candidatus 'Thiodictyon syntrophicum' sp. nov. strain Cad16T, a photolithoautotroph purple sulfur bacterium isolated from an alpine meromictic lake.</title>
        <authorList>
            <person name="Luedin S.M."/>
            <person name="Pothier J.F."/>
            <person name="Danza F."/>
            <person name="Storelli N."/>
            <person name="Wittwer M."/>
            <person name="Tonolla M."/>
        </authorList>
    </citation>
    <scope>NUCLEOTIDE SEQUENCE [LARGE SCALE GENOMIC DNA]</scope>
    <source>
        <strain evidence="2 3">Cad16T</strain>
    </source>
</reference>
<gene>
    <name evidence="2" type="ORF">THSYN_08100</name>
</gene>
<evidence type="ECO:0000313" key="2">
    <source>
        <dbReference type="EMBL" id="AUB80916.1"/>
    </source>
</evidence>
<sequence>MQPATWTDRITAWRAAPGAARASARWERIPRNVAQSMAFEREPAITPRAGRAAGPAAAPDLGAR</sequence>
<organism evidence="2 3">
    <name type="scientific">Candidatus Thiodictyon syntrophicum</name>
    <dbReference type="NCBI Taxonomy" id="1166950"/>
    <lineage>
        <taxon>Bacteria</taxon>
        <taxon>Pseudomonadati</taxon>
        <taxon>Pseudomonadota</taxon>
        <taxon>Gammaproteobacteria</taxon>
        <taxon>Chromatiales</taxon>
        <taxon>Chromatiaceae</taxon>
        <taxon>Thiodictyon</taxon>
    </lineage>
</organism>
<dbReference type="RefSeq" id="WP_100918696.1">
    <property type="nucleotide sequence ID" value="NZ_CP020370.1"/>
</dbReference>
<dbReference type="AlphaFoldDB" id="A0A2K8U5Q1"/>
<accession>A0A2K8U5Q1</accession>
<dbReference type="KEGG" id="tsy:THSYN_08100"/>
<feature type="compositionally biased region" description="Low complexity" evidence="1">
    <location>
        <begin position="47"/>
        <end position="64"/>
    </location>
</feature>